<protein>
    <recommendedName>
        <fullName evidence="7">FAS1 domain-containing protein</fullName>
    </recommendedName>
</protein>
<feature type="domain" description="FAS1" evidence="7">
    <location>
        <begin position="1"/>
        <end position="74"/>
    </location>
</feature>
<dbReference type="PANTHER" id="PTHR15549:SF6">
    <property type="entry name" value="MID2 DOMAIN-CONTAINING PROTEIN"/>
    <property type="match status" value="1"/>
</dbReference>
<proteinExistence type="predicted"/>
<feature type="compositionally biased region" description="Basic and acidic residues" evidence="5">
    <location>
        <begin position="157"/>
        <end position="179"/>
    </location>
</feature>
<feature type="compositionally biased region" description="Low complexity" evidence="5">
    <location>
        <begin position="89"/>
        <end position="104"/>
    </location>
</feature>
<evidence type="ECO:0000256" key="4">
    <source>
        <dbReference type="ARBA" id="ARBA00023136"/>
    </source>
</evidence>
<keyword evidence="9" id="KW-1185">Reference proteome</keyword>
<evidence type="ECO:0000256" key="2">
    <source>
        <dbReference type="ARBA" id="ARBA00022692"/>
    </source>
</evidence>
<sequence>MSQQDIFDLEAYHFVKGLVKYSTDLTDGLRIRTVLGKDVTITRLNGSIYINAAKVIDPDYIITTGVLHLIDNAMNPNDTDARPEVANITGSPTKSSPPSSSLSTGAKAGIAVGAALGALILFGLLIFFWMRRRRVPKKQQIHQLDSTEKNAGPVELHGTESHRSELPEKPSDRPYEMDAGRPVGSELSDGTDRTR</sequence>
<dbReference type="PROSITE" id="PS50213">
    <property type="entry name" value="FAS1"/>
    <property type="match status" value="1"/>
</dbReference>
<feature type="transmembrane region" description="Helical" evidence="6">
    <location>
        <begin position="108"/>
        <end position="130"/>
    </location>
</feature>
<comment type="caution">
    <text evidence="8">The sequence shown here is derived from an EMBL/GenBank/DDBJ whole genome shotgun (WGS) entry which is preliminary data.</text>
</comment>
<evidence type="ECO:0000256" key="5">
    <source>
        <dbReference type="SAM" id="MobiDB-lite"/>
    </source>
</evidence>
<evidence type="ECO:0000259" key="7">
    <source>
        <dbReference type="PROSITE" id="PS50213"/>
    </source>
</evidence>
<dbReference type="GO" id="GO:0016020">
    <property type="term" value="C:membrane"/>
    <property type="evidence" value="ECO:0007669"/>
    <property type="project" value="UniProtKB-SubCell"/>
</dbReference>
<dbReference type="InterPro" id="IPR036378">
    <property type="entry name" value="FAS1_dom_sf"/>
</dbReference>
<organism evidence="8 9">
    <name type="scientific">Vermiconidia calcicola</name>
    <dbReference type="NCBI Taxonomy" id="1690605"/>
    <lineage>
        <taxon>Eukaryota</taxon>
        <taxon>Fungi</taxon>
        <taxon>Dikarya</taxon>
        <taxon>Ascomycota</taxon>
        <taxon>Pezizomycotina</taxon>
        <taxon>Dothideomycetes</taxon>
        <taxon>Dothideomycetidae</taxon>
        <taxon>Mycosphaerellales</taxon>
        <taxon>Extremaceae</taxon>
        <taxon>Vermiconidia</taxon>
    </lineage>
</organism>
<dbReference type="PANTHER" id="PTHR15549">
    <property type="entry name" value="PAIRED IMMUNOGLOBULIN-LIKE TYPE 2 RECEPTOR"/>
    <property type="match status" value="1"/>
</dbReference>
<comment type="subcellular location">
    <subcellularLocation>
        <location evidence="1">Membrane</location>
        <topology evidence="1">Single-pass membrane protein</topology>
    </subcellularLocation>
</comment>
<feature type="region of interest" description="Disordered" evidence="5">
    <location>
        <begin position="138"/>
        <end position="195"/>
    </location>
</feature>
<dbReference type="Pfam" id="PF02469">
    <property type="entry name" value="Fasciclin"/>
    <property type="match status" value="1"/>
</dbReference>
<evidence type="ECO:0000256" key="3">
    <source>
        <dbReference type="ARBA" id="ARBA00022989"/>
    </source>
</evidence>
<dbReference type="InterPro" id="IPR000782">
    <property type="entry name" value="FAS1_domain"/>
</dbReference>
<keyword evidence="3 6" id="KW-1133">Transmembrane helix</keyword>
<reference evidence="8 9" key="1">
    <citation type="submission" date="2023-06" db="EMBL/GenBank/DDBJ databases">
        <title>Black Yeasts Isolated from many extreme environments.</title>
        <authorList>
            <person name="Coleine C."/>
            <person name="Stajich J.E."/>
            <person name="Selbmann L."/>
        </authorList>
    </citation>
    <scope>NUCLEOTIDE SEQUENCE [LARGE SCALE GENOMIC DNA]</scope>
    <source>
        <strain evidence="8 9">CCFEE 5887</strain>
    </source>
</reference>
<keyword evidence="4 6" id="KW-0472">Membrane</keyword>
<dbReference type="EMBL" id="JAXLQG010000033">
    <property type="protein sequence ID" value="KAK5527788.1"/>
    <property type="molecule type" value="Genomic_DNA"/>
</dbReference>
<dbReference type="GO" id="GO:0071944">
    <property type="term" value="C:cell periphery"/>
    <property type="evidence" value="ECO:0007669"/>
    <property type="project" value="UniProtKB-ARBA"/>
</dbReference>
<accession>A0AAV9PQQ4</accession>
<dbReference type="Proteomes" id="UP001345827">
    <property type="component" value="Unassembled WGS sequence"/>
</dbReference>
<evidence type="ECO:0000313" key="9">
    <source>
        <dbReference type="Proteomes" id="UP001345827"/>
    </source>
</evidence>
<evidence type="ECO:0000256" key="1">
    <source>
        <dbReference type="ARBA" id="ARBA00004167"/>
    </source>
</evidence>
<dbReference type="SUPFAM" id="SSF82153">
    <property type="entry name" value="FAS1 domain"/>
    <property type="match status" value="1"/>
</dbReference>
<keyword evidence="2 6" id="KW-0812">Transmembrane</keyword>
<name>A0AAV9PQQ4_9PEZI</name>
<dbReference type="Gene3D" id="2.30.180.10">
    <property type="entry name" value="FAS1 domain"/>
    <property type="match status" value="1"/>
</dbReference>
<gene>
    <name evidence="8" type="ORF">LTR25_010919</name>
</gene>
<evidence type="ECO:0000256" key="6">
    <source>
        <dbReference type="SAM" id="Phobius"/>
    </source>
</evidence>
<dbReference type="InterPro" id="IPR051694">
    <property type="entry name" value="Immunoregulatory_rcpt-like"/>
</dbReference>
<feature type="region of interest" description="Disordered" evidence="5">
    <location>
        <begin position="78"/>
        <end position="104"/>
    </location>
</feature>
<evidence type="ECO:0000313" key="8">
    <source>
        <dbReference type="EMBL" id="KAK5527788.1"/>
    </source>
</evidence>
<dbReference type="AlphaFoldDB" id="A0AAV9PQQ4"/>